<name>A0A328ERW7_9CHLR</name>
<protein>
    <submittedName>
        <fullName evidence="3">Uncharacterized protein</fullName>
    </submittedName>
</protein>
<evidence type="ECO:0000313" key="4">
    <source>
        <dbReference type="Proteomes" id="UP000248786"/>
    </source>
</evidence>
<reference evidence="4 5" key="1">
    <citation type="submission" date="2018-05" db="EMBL/GenBank/DDBJ databases">
        <title>Draft genome sequences of Dehalococcoides mccartyi strains RC and KS.</title>
        <authorList>
            <person name="Higgins S.A."/>
            <person name="Padilla-Crespo E."/>
            <person name="Loeffler F.E."/>
        </authorList>
    </citation>
    <scope>NUCLEOTIDE SEQUENCE [LARGE SCALE GENOMIC DNA]</scope>
    <source>
        <strain evidence="3 4">KS</strain>
        <strain evidence="2 5">RC</strain>
    </source>
</reference>
<feature type="transmembrane region" description="Helical" evidence="1">
    <location>
        <begin position="16"/>
        <end position="36"/>
    </location>
</feature>
<keyword evidence="1" id="KW-1133">Transmembrane helix</keyword>
<sequence>MPKNSWASEKDKNPHSIFVSDFSIFFLAIVTLHLFMEYYSLGLF</sequence>
<keyword evidence="1" id="KW-0812">Transmembrane</keyword>
<dbReference type="Proteomes" id="UP000248786">
    <property type="component" value="Unassembled WGS sequence"/>
</dbReference>
<evidence type="ECO:0000256" key="1">
    <source>
        <dbReference type="SAM" id="Phobius"/>
    </source>
</evidence>
<dbReference type="Proteomes" id="UP000249146">
    <property type="component" value="Unassembled WGS sequence"/>
</dbReference>
<evidence type="ECO:0000313" key="2">
    <source>
        <dbReference type="EMBL" id="RAL68933.1"/>
    </source>
</evidence>
<organism evidence="3 4">
    <name type="scientific">Dehalococcoides mccartyi</name>
    <dbReference type="NCBI Taxonomy" id="61435"/>
    <lineage>
        <taxon>Bacteria</taxon>
        <taxon>Bacillati</taxon>
        <taxon>Chloroflexota</taxon>
        <taxon>Dehalococcoidia</taxon>
        <taxon>Dehalococcoidales</taxon>
        <taxon>Dehalococcoidaceae</taxon>
        <taxon>Dehalococcoides</taxon>
    </lineage>
</organism>
<keyword evidence="1" id="KW-0472">Membrane</keyword>
<dbReference type="EMBL" id="QGLD01000016">
    <property type="protein sequence ID" value="RAL70119.1"/>
    <property type="molecule type" value="Genomic_DNA"/>
</dbReference>
<dbReference type="AlphaFoldDB" id="A0A328ERW7"/>
<proteinExistence type="predicted"/>
<accession>A0A328ERW7</accession>
<comment type="caution">
    <text evidence="3">The sequence shown here is derived from an EMBL/GenBank/DDBJ whole genome shotgun (WGS) entry which is preliminary data.</text>
</comment>
<evidence type="ECO:0000313" key="5">
    <source>
        <dbReference type="Proteomes" id="UP000249146"/>
    </source>
</evidence>
<dbReference type="EMBL" id="QGLC01000018">
    <property type="protein sequence ID" value="RAL68933.1"/>
    <property type="molecule type" value="Genomic_DNA"/>
</dbReference>
<evidence type="ECO:0000313" key="3">
    <source>
        <dbReference type="EMBL" id="RAL70119.1"/>
    </source>
</evidence>
<gene>
    <name evidence="3" type="ORF">C1G86_1444</name>
    <name evidence="2" type="ORF">C1G87_1407</name>
</gene>